<dbReference type="InterPro" id="IPR004870">
    <property type="entry name" value="Nucleoporin_Nup155"/>
</dbReference>
<gene>
    <name evidence="5" type="ORF">CGOC_LOCUS2945</name>
</gene>
<dbReference type="GO" id="GO:0006606">
    <property type="term" value="P:protein import into nucleus"/>
    <property type="evidence" value="ECO:0007669"/>
    <property type="project" value="TreeGrafter"/>
</dbReference>
<keyword evidence="2" id="KW-0813">Transport</keyword>
<dbReference type="OrthoDB" id="338970at2759"/>
<dbReference type="AlphaFoldDB" id="A0A3P6SG85"/>
<dbReference type="InterPro" id="IPR014908">
    <property type="entry name" value="Nucleoporin_Nup133/Nup155_N"/>
</dbReference>
<accession>A0A3P6SG85</accession>
<proteinExistence type="predicted"/>
<dbReference type="PANTHER" id="PTHR10350:SF6">
    <property type="entry name" value="NUCLEAR PORE COMPLEX PROTEIN NUP155"/>
    <property type="match status" value="1"/>
</dbReference>
<dbReference type="Proteomes" id="UP000271889">
    <property type="component" value="Unassembled WGS sequence"/>
</dbReference>
<dbReference type="Pfam" id="PF08801">
    <property type="entry name" value="Nucleoporin_N"/>
    <property type="match status" value="1"/>
</dbReference>
<feature type="non-terminal residue" evidence="5">
    <location>
        <position position="303"/>
    </location>
</feature>
<evidence type="ECO:0000313" key="6">
    <source>
        <dbReference type="Proteomes" id="UP000271889"/>
    </source>
</evidence>
<evidence type="ECO:0000313" key="5">
    <source>
        <dbReference type="EMBL" id="VDK54244.1"/>
    </source>
</evidence>
<dbReference type="GO" id="GO:0044611">
    <property type="term" value="C:nuclear pore inner ring"/>
    <property type="evidence" value="ECO:0007669"/>
    <property type="project" value="TreeGrafter"/>
</dbReference>
<evidence type="ECO:0000256" key="2">
    <source>
        <dbReference type="ARBA" id="ARBA00022448"/>
    </source>
</evidence>
<comment type="subcellular location">
    <subcellularLocation>
        <location evidence="1">Nucleus</location>
    </subcellularLocation>
</comment>
<reference evidence="5 6" key="1">
    <citation type="submission" date="2018-11" db="EMBL/GenBank/DDBJ databases">
        <authorList>
            <consortium name="Pathogen Informatics"/>
        </authorList>
    </citation>
    <scope>NUCLEOTIDE SEQUENCE [LARGE SCALE GENOMIC DNA]</scope>
</reference>
<evidence type="ECO:0000256" key="3">
    <source>
        <dbReference type="ARBA" id="ARBA00023242"/>
    </source>
</evidence>
<name>A0A3P6SG85_CYLGO</name>
<keyword evidence="6" id="KW-1185">Reference proteome</keyword>
<dbReference type="GO" id="GO:0036228">
    <property type="term" value="P:protein localization to nuclear inner membrane"/>
    <property type="evidence" value="ECO:0007669"/>
    <property type="project" value="TreeGrafter"/>
</dbReference>
<dbReference type="GO" id="GO:0000972">
    <property type="term" value="P:transcription-dependent tethering of RNA polymerase II gene DNA at nuclear periphery"/>
    <property type="evidence" value="ECO:0007669"/>
    <property type="project" value="TreeGrafter"/>
</dbReference>
<sequence length="303" mass="32726">MGGYSSLLTIGSMNSSMRIPHNTGWFGGGRKCRVVNQSVTLLSTLIPFLGPGSEDLEQIAIDKSRNILYYLGKNGSIQVFDLGADGSQCSRVCVVSAGQIAISVVKLCFYFVENKFDRARHGHEESTFTNIATICALEAVRSNQLSLVPITTKGVRIYFSVLARTVPAPNQQGQYLSQITSKLSSTQVSIECLRVAHVIFSPGLAPTSVYRDTPQGVSIAYADESICVMATASRQLVLALSDLYHPHSKDDLEVAGNAWAITAISEKGVHEFDYVTLRDALLKALFDGGPEGTAAVQLLQQFG</sequence>
<dbReference type="PANTHER" id="PTHR10350">
    <property type="entry name" value="NUCLEAR PORE COMPLEX PROTEIN NUP155"/>
    <property type="match status" value="1"/>
</dbReference>
<dbReference type="EMBL" id="UYRV01007035">
    <property type="protein sequence ID" value="VDK54244.1"/>
    <property type="molecule type" value="Genomic_DNA"/>
</dbReference>
<evidence type="ECO:0000259" key="4">
    <source>
        <dbReference type="Pfam" id="PF08801"/>
    </source>
</evidence>
<protein>
    <recommendedName>
        <fullName evidence="4">Nucleoporin Nup133/Nup155-like N-terminal domain-containing protein</fullName>
    </recommendedName>
</protein>
<keyword evidence="3" id="KW-0539">Nucleus</keyword>
<organism evidence="5 6">
    <name type="scientific">Cylicostephanus goldi</name>
    <name type="common">Nematode worm</name>
    <dbReference type="NCBI Taxonomy" id="71465"/>
    <lineage>
        <taxon>Eukaryota</taxon>
        <taxon>Metazoa</taxon>
        <taxon>Ecdysozoa</taxon>
        <taxon>Nematoda</taxon>
        <taxon>Chromadorea</taxon>
        <taxon>Rhabditida</taxon>
        <taxon>Rhabditina</taxon>
        <taxon>Rhabditomorpha</taxon>
        <taxon>Strongyloidea</taxon>
        <taxon>Strongylidae</taxon>
        <taxon>Cylicostephanus</taxon>
    </lineage>
</organism>
<evidence type="ECO:0000256" key="1">
    <source>
        <dbReference type="ARBA" id="ARBA00004123"/>
    </source>
</evidence>
<dbReference type="GO" id="GO:0017056">
    <property type="term" value="F:structural constituent of nuclear pore"/>
    <property type="evidence" value="ECO:0007669"/>
    <property type="project" value="InterPro"/>
</dbReference>
<feature type="domain" description="Nucleoporin Nup133/Nup155-like N-terminal" evidence="4">
    <location>
        <begin position="30"/>
        <end position="223"/>
    </location>
</feature>
<dbReference type="GO" id="GO:0006405">
    <property type="term" value="P:RNA export from nucleus"/>
    <property type="evidence" value="ECO:0007669"/>
    <property type="project" value="TreeGrafter"/>
</dbReference>